<protein>
    <submittedName>
        <fullName evidence="2">Uncharacterized protein</fullName>
    </submittedName>
</protein>
<organism evidence="2">
    <name type="scientific">Brassica oleracea</name>
    <name type="common">Wild cabbage</name>
    <dbReference type="NCBI Taxonomy" id="3712"/>
    <lineage>
        <taxon>Eukaryota</taxon>
        <taxon>Viridiplantae</taxon>
        <taxon>Streptophyta</taxon>
        <taxon>Embryophyta</taxon>
        <taxon>Tracheophyta</taxon>
        <taxon>Spermatophyta</taxon>
        <taxon>Magnoliopsida</taxon>
        <taxon>eudicotyledons</taxon>
        <taxon>Gunneridae</taxon>
        <taxon>Pentapetalae</taxon>
        <taxon>rosids</taxon>
        <taxon>malvids</taxon>
        <taxon>Brassicales</taxon>
        <taxon>Brassicaceae</taxon>
        <taxon>Brassiceae</taxon>
        <taxon>Brassica</taxon>
    </lineage>
</organism>
<evidence type="ECO:0000313" key="2">
    <source>
        <dbReference type="EMBL" id="VDD32573.1"/>
    </source>
</evidence>
<feature type="compositionally biased region" description="Acidic residues" evidence="1">
    <location>
        <begin position="290"/>
        <end position="301"/>
    </location>
</feature>
<feature type="compositionally biased region" description="Basic and acidic residues" evidence="1">
    <location>
        <begin position="333"/>
        <end position="342"/>
    </location>
</feature>
<evidence type="ECO:0000256" key="1">
    <source>
        <dbReference type="SAM" id="MobiDB-lite"/>
    </source>
</evidence>
<proteinExistence type="predicted"/>
<dbReference type="EMBL" id="LR031875">
    <property type="protein sequence ID" value="VDD32573.1"/>
    <property type="molecule type" value="Genomic_DNA"/>
</dbReference>
<accession>A0A3P6DMG5</accession>
<feature type="compositionally biased region" description="Basic residues" evidence="1">
    <location>
        <begin position="306"/>
        <end position="316"/>
    </location>
</feature>
<dbReference type="AlphaFoldDB" id="A0A3P6DMG5"/>
<feature type="compositionally biased region" description="Basic and acidic residues" evidence="1">
    <location>
        <begin position="225"/>
        <end position="237"/>
    </location>
</feature>
<feature type="region of interest" description="Disordered" evidence="1">
    <location>
        <begin position="200"/>
        <end position="342"/>
    </location>
</feature>
<reference evidence="2" key="1">
    <citation type="submission" date="2018-11" db="EMBL/GenBank/DDBJ databases">
        <authorList>
            <consortium name="Genoscope - CEA"/>
            <person name="William W."/>
        </authorList>
    </citation>
    <scope>NUCLEOTIDE SEQUENCE</scope>
</reference>
<feature type="compositionally biased region" description="Basic residues" evidence="1">
    <location>
        <begin position="252"/>
        <end position="268"/>
    </location>
</feature>
<name>A0A3P6DMG5_BRAOL</name>
<sequence>MSKSDDKIALPKRISEPGTNGGVLDRINKRSNLKLVGTVENVLGREFKKLEDYFLAPLTADHILRLGATILVEGILMASNPVTRNLAFDYLRKEVESFTYTKDDEIQFPLCLHWIETNSLTIEEVDVKCILGDPELHSDLVEYVNTEVDENNSAPGIDATDQEKIELLTKKVVNGHNADYEVGDIEVLQNYIDAKRQKIAKGKKNGVRPPREVDHQEEDDTEVEYMAKKSDTSKVNEDGEVNEDASKNPVKVTKKRGRGNKEKKKSVKPPREVQQQVEDDAEIGAKESENSETNEDGEVNEDASKKPVKFTKKHGRGNKEPNVDSSKSKRQKKHEDSAGDVI</sequence>
<gene>
    <name evidence="2" type="ORF">BOLC9T57896H</name>
</gene>